<dbReference type="AlphaFoldDB" id="A0A182NBN2"/>
<dbReference type="InterPro" id="IPR013083">
    <property type="entry name" value="Znf_RING/FYVE/PHD"/>
</dbReference>
<feature type="compositionally biased region" description="Polar residues" evidence="8">
    <location>
        <begin position="204"/>
        <end position="213"/>
    </location>
</feature>
<dbReference type="PROSITE" id="PS50119">
    <property type="entry name" value="ZF_BBOX"/>
    <property type="match status" value="2"/>
</dbReference>
<keyword evidence="3 6" id="KW-0863">Zinc-finger</keyword>
<dbReference type="SUPFAM" id="SSF57845">
    <property type="entry name" value="B-box zinc-binding domain"/>
    <property type="match status" value="1"/>
</dbReference>
<evidence type="ECO:0000256" key="8">
    <source>
        <dbReference type="SAM" id="MobiDB-lite"/>
    </source>
</evidence>
<dbReference type="PANTHER" id="PTHR25462:SF291">
    <property type="entry name" value="E3 UBIQUITIN-PROTEIN LIGASE TRIM45"/>
    <property type="match status" value="1"/>
</dbReference>
<dbReference type="PROSITE" id="PS00518">
    <property type="entry name" value="ZF_RING_1"/>
    <property type="match status" value="1"/>
</dbReference>
<evidence type="ECO:0000256" key="7">
    <source>
        <dbReference type="PROSITE-ProRule" id="PRU00087"/>
    </source>
</evidence>
<feature type="compositionally biased region" description="Acidic residues" evidence="8">
    <location>
        <begin position="61"/>
        <end position="70"/>
    </location>
</feature>
<dbReference type="Pfam" id="PF13445">
    <property type="entry name" value="zf-RING_UBOX"/>
    <property type="match status" value="1"/>
</dbReference>
<dbReference type="Gene3D" id="2.60.40.10">
    <property type="entry name" value="Immunoglobulins"/>
    <property type="match status" value="1"/>
</dbReference>
<dbReference type="VEuPathDB" id="VectorBase:ADIR005062"/>
<dbReference type="InterPro" id="IPR013783">
    <property type="entry name" value="Ig-like_fold"/>
</dbReference>
<keyword evidence="1" id="KW-0479">Metal-binding</keyword>
<dbReference type="InterPro" id="IPR017868">
    <property type="entry name" value="Filamin/ABP280_repeat-like"/>
</dbReference>
<dbReference type="SMART" id="SM00502">
    <property type="entry name" value="BBC"/>
    <property type="match status" value="1"/>
</dbReference>
<dbReference type="InterPro" id="IPR000315">
    <property type="entry name" value="Znf_B-box"/>
</dbReference>
<dbReference type="SUPFAM" id="SSF57850">
    <property type="entry name" value="RING/U-box"/>
    <property type="match status" value="1"/>
</dbReference>
<dbReference type="GO" id="GO:0008270">
    <property type="term" value="F:zinc ion binding"/>
    <property type="evidence" value="ECO:0007669"/>
    <property type="project" value="UniProtKB-KW"/>
</dbReference>
<dbReference type="Proteomes" id="UP000075884">
    <property type="component" value="Unassembled WGS sequence"/>
</dbReference>
<feature type="region of interest" description="Disordered" evidence="8">
    <location>
        <begin position="187"/>
        <end position="217"/>
    </location>
</feature>
<sequence length="965" mass="105139">MDREASNVPSWREKHADSTTTDGEGAEALVDGRRRSPRARSASGRTRMDAAVPVHQPWASEDSDGEESDCADQRAPSAKGRPSSPRPPASSASSEGPDAMQRYVRLQEEHVEASVVVLTNGIGSNGPTGTTLDSLPKGGGKLTFNLTPEQLGVRNALGRTGAGRPRAAFTAGNDYLPSPEQQLNANTESLHTVESDSPRKSSLRRSSAYSNQSELDKQLAVEQHPEPLPGCSGLHCDGRAPAAPAAGAMRMMLMMIPSESARPEDVEGSRGSLSSRASPGGPRRTAQHKFDEISTIYDHFPTDFLPGKFLCGVCQKLLREPRVLDCLHTFCRPCLDRVVATVTHGQDSALFWHRVNESASFDWDLQTDERNPEDNRAFMNNASAVMSSFATSGESRFDHLRASFQNFREQNCLRSPVKSEKGKEKVKAKVIYGDKEKVLVCPTCNHPTELPAGPGGVGQLPQHFVLARKIENIISQHGTSPSSPSGLGSPLPGGCAPSSTESALCELCSDEVTATVSCQTCSLKLCNFCKEAHKRQRGTASHGIVRLGAGLNELMKVRPRRNTVPSGETESPARSIKCPMHPEHQLKLFCTACHQVICGECSTLLHRDHRCTTVARAGKVYGRFVRGAIEQTRPLEDYALQTVGRLNDLTVRINSRCEAVQREVDAFVDEYVAALEEHRRALVGQIGDIRQAKMEMIMAQKLDLEHRSQNARAAIEFAEELMAEGSDVENLLFVSILLKRFEQCLKPVTRTLDSTVTDTVQFLADEEAPSVRVQTGVPLFGIVTTQKADPRQSGIEHSAGELATLKAHKRVQLTLMVRDYEGRRLAHGGITVQTDLRYRDDDDHSVAISITDNRDGSYALAFVPPRPGVMHLVLFVDGKMLEECPVVLRIHKLRPHYGVYHCCSFCSTSGSKVSTCACGGIMPGGYRGCGHGHEGHPGRRHWSCCGSLQEYSDCTAAVGKGATAE</sequence>
<keyword evidence="4" id="KW-0833">Ubl conjugation pathway</keyword>
<dbReference type="PANTHER" id="PTHR25462">
    <property type="entry name" value="BONUS, ISOFORM C-RELATED"/>
    <property type="match status" value="1"/>
</dbReference>
<protein>
    <recommendedName>
        <fullName evidence="9">B box-type domain-containing protein</fullName>
    </recommendedName>
</protein>
<feature type="repeat" description="Filamin" evidence="7">
    <location>
        <begin position="785"/>
        <end position="890"/>
    </location>
</feature>
<dbReference type="EnsemblMetazoa" id="ADIR005062-RA">
    <property type="protein sequence ID" value="ADIR005062-PA"/>
    <property type="gene ID" value="ADIR005062"/>
</dbReference>
<feature type="compositionally biased region" description="Basic and acidic residues" evidence="8">
    <location>
        <begin position="1"/>
        <end position="17"/>
    </location>
</feature>
<dbReference type="SMART" id="SM00336">
    <property type="entry name" value="BBOX"/>
    <property type="match status" value="2"/>
</dbReference>
<evidence type="ECO:0000256" key="6">
    <source>
        <dbReference type="PROSITE-ProRule" id="PRU00024"/>
    </source>
</evidence>
<proteinExistence type="predicted"/>
<keyword evidence="5" id="KW-0862">Zinc</keyword>
<dbReference type="InterPro" id="IPR003649">
    <property type="entry name" value="Bbox_C"/>
</dbReference>
<dbReference type="InterPro" id="IPR047153">
    <property type="entry name" value="TRIM45/56/19-like"/>
</dbReference>
<dbReference type="Pfam" id="PF00643">
    <property type="entry name" value="zf-B_box"/>
    <property type="match status" value="1"/>
</dbReference>
<evidence type="ECO:0000313" key="10">
    <source>
        <dbReference type="EnsemblMetazoa" id="ADIR005062-PA"/>
    </source>
</evidence>
<dbReference type="Gene3D" id="3.30.160.60">
    <property type="entry name" value="Classic Zinc Finger"/>
    <property type="match status" value="1"/>
</dbReference>
<dbReference type="InterPro" id="IPR027370">
    <property type="entry name" value="Znf-RING_euk"/>
</dbReference>
<dbReference type="Gene3D" id="3.30.40.10">
    <property type="entry name" value="Zinc/RING finger domain, C3HC4 (zinc finger)"/>
    <property type="match status" value="1"/>
</dbReference>
<keyword evidence="11" id="KW-1185">Reference proteome</keyword>
<dbReference type="STRING" id="7168.A0A182NBN2"/>
<reference evidence="10" key="2">
    <citation type="submission" date="2020-05" db="UniProtKB">
        <authorList>
            <consortium name="EnsemblMetazoa"/>
        </authorList>
    </citation>
    <scope>IDENTIFICATION</scope>
    <source>
        <strain evidence="10">WRAIR2</strain>
    </source>
</reference>
<reference evidence="11" key="1">
    <citation type="submission" date="2013-03" db="EMBL/GenBank/DDBJ databases">
        <title>The Genome Sequence of Anopheles dirus WRAIR2.</title>
        <authorList>
            <consortium name="The Broad Institute Genomics Platform"/>
            <person name="Neafsey D.E."/>
            <person name="Walton C."/>
            <person name="Walker B."/>
            <person name="Young S.K."/>
            <person name="Zeng Q."/>
            <person name="Gargeya S."/>
            <person name="Fitzgerald M."/>
            <person name="Haas B."/>
            <person name="Abouelleil A."/>
            <person name="Allen A.W."/>
            <person name="Alvarado L."/>
            <person name="Arachchi H.M."/>
            <person name="Berlin A.M."/>
            <person name="Chapman S.B."/>
            <person name="Gainer-Dewar J."/>
            <person name="Goldberg J."/>
            <person name="Griggs A."/>
            <person name="Gujja S."/>
            <person name="Hansen M."/>
            <person name="Howarth C."/>
            <person name="Imamovic A."/>
            <person name="Ireland A."/>
            <person name="Larimer J."/>
            <person name="McCowan C."/>
            <person name="Murphy C."/>
            <person name="Pearson M."/>
            <person name="Poon T.W."/>
            <person name="Priest M."/>
            <person name="Roberts A."/>
            <person name="Saif S."/>
            <person name="Shea T."/>
            <person name="Sisk P."/>
            <person name="Sykes S."/>
            <person name="Wortman J."/>
            <person name="Nusbaum C."/>
            <person name="Birren B."/>
        </authorList>
    </citation>
    <scope>NUCLEOTIDE SEQUENCE [LARGE SCALE GENOMIC DNA]</scope>
    <source>
        <strain evidence="11">WRAIR2</strain>
    </source>
</reference>
<dbReference type="PROSITE" id="PS50194">
    <property type="entry name" value="FILAMIN_REPEAT"/>
    <property type="match status" value="1"/>
</dbReference>
<dbReference type="InterPro" id="IPR014756">
    <property type="entry name" value="Ig_E-set"/>
</dbReference>
<dbReference type="GO" id="GO:0061630">
    <property type="term" value="F:ubiquitin protein ligase activity"/>
    <property type="evidence" value="ECO:0007669"/>
    <property type="project" value="TreeGrafter"/>
</dbReference>
<keyword evidence="2" id="KW-0677">Repeat</keyword>
<dbReference type="SUPFAM" id="SSF81296">
    <property type="entry name" value="E set domains"/>
    <property type="match status" value="1"/>
</dbReference>
<evidence type="ECO:0000256" key="3">
    <source>
        <dbReference type="ARBA" id="ARBA00022771"/>
    </source>
</evidence>
<feature type="region of interest" description="Disordered" evidence="8">
    <location>
        <begin position="1"/>
        <end position="103"/>
    </location>
</feature>
<dbReference type="SMART" id="SM00184">
    <property type="entry name" value="RING"/>
    <property type="match status" value="2"/>
</dbReference>
<feature type="region of interest" description="Disordered" evidence="8">
    <location>
        <begin position="260"/>
        <end position="286"/>
    </location>
</feature>
<evidence type="ECO:0000313" key="11">
    <source>
        <dbReference type="Proteomes" id="UP000075884"/>
    </source>
</evidence>
<dbReference type="Gene3D" id="4.10.830.40">
    <property type="match status" value="1"/>
</dbReference>
<feature type="domain" description="B box-type" evidence="9">
    <location>
        <begin position="500"/>
        <end position="547"/>
    </location>
</feature>
<evidence type="ECO:0000256" key="5">
    <source>
        <dbReference type="ARBA" id="ARBA00022833"/>
    </source>
</evidence>
<feature type="domain" description="B box-type" evidence="9">
    <location>
        <begin position="573"/>
        <end position="614"/>
    </location>
</feature>
<dbReference type="InterPro" id="IPR001841">
    <property type="entry name" value="Znf_RING"/>
</dbReference>
<evidence type="ECO:0000256" key="4">
    <source>
        <dbReference type="ARBA" id="ARBA00022786"/>
    </source>
</evidence>
<evidence type="ECO:0000256" key="2">
    <source>
        <dbReference type="ARBA" id="ARBA00022737"/>
    </source>
</evidence>
<organism evidence="10 11">
    <name type="scientific">Anopheles dirus</name>
    <dbReference type="NCBI Taxonomy" id="7168"/>
    <lineage>
        <taxon>Eukaryota</taxon>
        <taxon>Metazoa</taxon>
        <taxon>Ecdysozoa</taxon>
        <taxon>Arthropoda</taxon>
        <taxon>Hexapoda</taxon>
        <taxon>Insecta</taxon>
        <taxon>Pterygota</taxon>
        <taxon>Neoptera</taxon>
        <taxon>Endopterygota</taxon>
        <taxon>Diptera</taxon>
        <taxon>Nematocera</taxon>
        <taxon>Culicoidea</taxon>
        <taxon>Culicidae</taxon>
        <taxon>Anophelinae</taxon>
        <taxon>Anopheles</taxon>
    </lineage>
</organism>
<evidence type="ECO:0000256" key="1">
    <source>
        <dbReference type="ARBA" id="ARBA00022723"/>
    </source>
</evidence>
<name>A0A182NBN2_9DIPT</name>
<evidence type="ECO:0000259" key="9">
    <source>
        <dbReference type="PROSITE" id="PS50119"/>
    </source>
</evidence>
<dbReference type="InterPro" id="IPR017907">
    <property type="entry name" value="Znf_RING_CS"/>
</dbReference>
<accession>A0A182NBN2</accession>
<feature type="compositionally biased region" description="Low complexity" evidence="8">
    <location>
        <begin position="74"/>
        <end position="94"/>
    </location>
</feature>